<dbReference type="NCBIfam" id="TIGR03696">
    <property type="entry name" value="Rhs_assc_core"/>
    <property type="match status" value="1"/>
</dbReference>
<dbReference type="PANTHER" id="PTHR32305">
    <property type="match status" value="1"/>
</dbReference>
<keyword evidence="1" id="KW-0677">Repeat</keyword>
<dbReference type="InterPro" id="IPR056823">
    <property type="entry name" value="TEN-like_YD-shell"/>
</dbReference>
<dbReference type="RefSeq" id="WP_193347235.1">
    <property type="nucleotide sequence ID" value="NZ_JAAIYO010000001.1"/>
</dbReference>
<proteinExistence type="predicted"/>
<feature type="compositionally biased region" description="Polar residues" evidence="2">
    <location>
        <begin position="358"/>
        <end position="377"/>
    </location>
</feature>
<dbReference type="Gene3D" id="2.180.10.10">
    <property type="entry name" value="RHS repeat-associated core"/>
    <property type="match status" value="2"/>
</dbReference>
<keyword evidence="3" id="KW-0732">Signal</keyword>
<dbReference type="SUPFAM" id="SSF69318">
    <property type="entry name" value="Integrin alpha N-terminal domain"/>
    <property type="match status" value="1"/>
</dbReference>
<dbReference type="InterPro" id="IPR050708">
    <property type="entry name" value="T6SS_VgrG/RHS"/>
</dbReference>
<evidence type="ECO:0000256" key="2">
    <source>
        <dbReference type="SAM" id="MobiDB-lite"/>
    </source>
</evidence>
<comment type="caution">
    <text evidence="6">The sequence shown here is derived from an EMBL/GenBank/DDBJ whole genome shotgun (WGS) entry which is preliminary data.</text>
</comment>
<dbReference type="Pfam" id="PF25023">
    <property type="entry name" value="TEN_YD-shell"/>
    <property type="match status" value="1"/>
</dbReference>
<evidence type="ECO:0000313" key="7">
    <source>
        <dbReference type="Proteomes" id="UP001516472"/>
    </source>
</evidence>
<dbReference type="InterPro" id="IPR028994">
    <property type="entry name" value="Integrin_alpha_N"/>
</dbReference>
<evidence type="ECO:0000256" key="1">
    <source>
        <dbReference type="ARBA" id="ARBA00022737"/>
    </source>
</evidence>
<organism evidence="6 7">
    <name type="scientific">Corallococcus soli</name>
    <dbReference type="NCBI Taxonomy" id="2710757"/>
    <lineage>
        <taxon>Bacteria</taxon>
        <taxon>Pseudomonadati</taxon>
        <taxon>Myxococcota</taxon>
        <taxon>Myxococcia</taxon>
        <taxon>Myxococcales</taxon>
        <taxon>Cystobacterineae</taxon>
        <taxon>Myxococcaceae</taxon>
        <taxon>Corallococcus</taxon>
    </lineage>
</organism>
<dbReference type="EMBL" id="JAAIYO010000001">
    <property type="protein sequence ID" value="MBE4747883.1"/>
    <property type="molecule type" value="Genomic_DNA"/>
</dbReference>
<gene>
    <name evidence="6" type="ORF">G4177_06780</name>
</gene>
<evidence type="ECO:0000256" key="3">
    <source>
        <dbReference type="SAM" id="SignalP"/>
    </source>
</evidence>
<feature type="region of interest" description="Disordered" evidence="2">
    <location>
        <begin position="354"/>
        <end position="377"/>
    </location>
</feature>
<protein>
    <recommendedName>
        <fullName evidence="8">Insecticide toxin TcdB middle/N-terminal domain-containing protein</fullName>
    </recommendedName>
</protein>
<dbReference type="PANTHER" id="PTHR32305:SF15">
    <property type="entry name" value="PROTEIN RHSA-RELATED"/>
    <property type="match status" value="1"/>
</dbReference>
<accession>A0ABR9PIX2</accession>
<feature type="chain" id="PRO_5045479747" description="Insecticide toxin TcdB middle/N-terminal domain-containing protein" evidence="3">
    <location>
        <begin position="28"/>
        <end position="2407"/>
    </location>
</feature>
<feature type="domain" description="Teneurin-like YD-shell" evidence="5">
    <location>
        <begin position="1749"/>
        <end position="2059"/>
    </location>
</feature>
<dbReference type="InterPro" id="IPR022385">
    <property type="entry name" value="Rhs_assc_core"/>
</dbReference>
<dbReference type="InterPro" id="IPR028908">
    <property type="entry name" value="Tox-PL_dom"/>
</dbReference>
<evidence type="ECO:0008006" key="8">
    <source>
        <dbReference type="Google" id="ProtNLM"/>
    </source>
</evidence>
<evidence type="ECO:0000313" key="6">
    <source>
        <dbReference type="EMBL" id="MBE4747883.1"/>
    </source>
</evidence>
<dbReference type="Proteomes" id="UP001516472">
    <property type="component" value="Unassembled WGS sequence"/>
</dbReference>
<dbReference type="Gene3D" id="2.130.10.130">
    <property type="entry name" value="Integrin alpha, N-terminal"/>
    <property type="match status" value="1"/>
</dbReference>
<feature type="signal peptide" evidence="3">
    <location>
        <begin position="1"/>
        <end position="27"/>
    </location>
</feature>
<dbReference type="Pfam" id="PF15644">
    <property type="entry name" value="Gln_amidase"/>
    <property type="match status" value="1"/>
</dbReference>
<feature type="domain" description="Tox-PL" evidence="4">
    <location>
        <begin position="2293"/>
        <end position="2390"/>
    </location>
</feature>
<evidence type="ECO:0000259" key="5">
    <source>
        <dbReference type="Pfam" id="PF25023"/>
    </source>
</evidence>
<sequence>MMGMSSRRRLGLAVGLVLGWWSLPAVAQLAPTGGHYAGRASDTGTSPGAVNASGGYSASIPLEQPASRGGLPVPVAIGSGTRGVGAVGLGWDIPLSYIRRDTTFANRTPKLGTSLPTGREQVTLFLQGQVMDLVPRQVSAGPPADVQWVPRHDAADVLLKESAGLWTMYDGDGRAWTFTQPPSLSGTGLWLLTSITGADNTAVQLDYDVSVLSAPGVLQGLTLDLKQVRYNKHPSASCFKHEVTLNYGALAPAPLALSLMGERVFTRLRTLSTLDVSSRATCAGSPEKLRTYGFTYQADADTRQPRLASVAVFGRQGTPEQSIALPIASYAHGSATTGGRLTYAKSTSIPMPAGVDTTKLSSTGRDGTFTPPNSEVGSATWQSLTDVTGDGLPDLVYNKSGKLWVALNKPNALGAPTLGTVNAQLHDATFASGPFESRGATSMRFPDQVTATGKDRVWRQALDVNGDGRMDFIDAAEVPGQWVLYINTPGTGATGVTWARRSYSVIAVRDLLTSLGHSLPGGYLPLSSRFSGRDHTMRKCWVWNSQTLVWSPHTGSSCGPVPLGTVTSAEAEQTYTEWEVTDVNGDGFPDFVFNSSPVESRSPSPEYAGSFGGQVVYGDFATWVRPRADTANQVRAVFNVHGLLVDTGTPTFSTQVVLREGSCGVGLRTTGASMQRVLCGLMDVNGDGLIDRVEGATVHLGTGTGFALATLTLPSPGFVSVQENSQQQACTWPNPKPPASTPFPSSMTHGLRDLTGDGIPDYVSRIEGSSPAQWTVAVGTGTGFAPAVPIDVTGGAFTLSSQTERCDGQTSLTTGGLYDINGDGRPEVVRINGTALDVHELSSGVRPGKPEAGRLVQVGNGHGATTTIRYRSAKEDGTTKHQVPFPEIVVSAVQTSGGMGLGGDTAETRYAYGGAELVYDPASHAWGLPAYHRSVSMTTVSLNGKHEGYATVTDTYPLPAFDSSSKAARFARYRQVGKVRDVTTVTSVSLDPWTLLANDLSTNTRRLKASHVEWATRLFEEPTPTGTTQGSLDCMELAFPLDFLASWGQVSGSSTWYDTCAARGFSYARVNEAWRGTAAPPSTTHVATRTGVTDVDDHGRILNVKHSNDVYRSDDDICLETKYATPVGGTGPVKRVLLAPSSRRYWTCDKSPFTTYASESWRYDGLAQGSVSTGHLTSHLSDRRDGTGALLDTVPEYVASYDAAGNPQTIDRSREDGAWRTVELAHDEFGLALTEQSIDPSGLPSLITRYELDPVTLQGLVMTDANNTRYGITVDGYGRTVSATLQPPDGMLGVMSTTAYLGLTGGDPLGRRVVSKLFPNPVKPGAEQDTAGTVQTAFLDELGRLRRTESPLGSDYGTEVMISAERTYDSLGRVAFEADPYPVSQNAATAYGTTYHFNPDGTVLCSIRGNGPQAYTLTPNPGAERFPTCYSRAYVNNTEQVGLRDSASLTSTSPQANVLRTATLTGAGRLLSRTTTKAGAPLEHSTFTHDRLGQMTGMTRYQDPVGLTGPVSWSWTFDSFGQRLTWQEPGSALRTMTYSRWGEPLGVTWNEAVVAPFGARGMVRQYDSLGRLKHSEDRTLGVAIPDTAYDFFYDTGASPSPLVTPTNMLGRLSRMTSSVGDVAFSYDAYGRANARVYRDPQGTSYVERMELHGDGALDAITFQLPDNDYTEETVWYAYDTARRLMYAESRDAKGSRELYVARAFDPFGRVLNAVHGGVVESVGEYAMTGRRLPIRSVLGSSHGSREILHTSYDIMGRDAIRTEVVNGGAASAQTHFTYDALGRLAASRRYEGATLRSDWSYGYDALGNVLTQTDALSTADAAMSYSTVDRDRLCRIGHGNGGLGGTACNVTHDSVGNILQQPTRKGDPRQFGYFPSGGVRTITAAEGTASYRYGPLNVVRELNLNVAGKSARYTLKLGDFLELKQQVINGTSTRVLTRHIPGAGGILALRRGNGEDAWVFPFGGSRGTRYTADIQGRFIQDVDYAPFGEAKSSGVGPGSLYYTSDQWNGGDSLESFNLAHLGARLYDPVIGRFLSRDPLFVARTASTTHPYAFAMNDPVNRSDPSGLDPGCIGQECQGGGGFPGMPGGGGGPSGINDPSLYLPSAGGSMGGANPAAASRPIASTAAFTQAPSGAQTHPGRTLKVMAEALSGIQMDPSFSYDSLAAHGFTVGETLDMMMNTQRGMAIHNARANAGIDTVSSFTAGVGDAFAWMIPTKTLRSALGITSGDANPKVRLFGEIVGTIVNLGVMKFVQSVAVAANAERVLNAERLAYRGYLEKTVAPGVINPSGCKVNCLKVAVATDMTLAGVPTTAAAGMGDLALLEIQFGSNYIAVQSGGELAAAMSTWKNGSQAIIIGETSTMVDSGITLSHSFNAVKQYGRVYFVDAQAGMLADFSTYRGGFRILQTR</sequence>
<reference evidence="6 7" key="1">
    <citation type="submission" date="2020-02" db="EMBL/GenBank/DDBJ databases">
        <authorList>
            <person name="Babadi Z.K."/>
            <person name="Risdian C."/>
            <person name="Ebrahimipour G.H."/>
            <person name="Wink J."/>
        </authorList>
    </citation>
    <scope>NUCLEOTIDE SEQUENCE [LARGE SCALE GENOMIC DNA]</scope>
    <source>
        <strain evidence="6 7">ZKHCc1 1396</strain>
    </source>
</reference>
<name>A0ABR9PIX2_9BACT</name>
<evidence type="ECO:0000259" key="4">
    <source>
        <dbReference type="Pfam" id="PF15644"/>
    </source>
</evidence>
<keyword evidence="7" id="KW-1185">Reference proteome</keyword>